<keyword evidence="7" id="KW-1185">Reference proteome</keyword>
<dbReference type="InterPro" id="IPR009075">
    <property type="entry name" value="AcylCo_DH/oxidase_C"/>
</dbReference>
<organism evidence="6 7">
    <name type="scientific">Allacma fusca</name>
    <dbReference type="NCBI Taxonomy" id="39272"/>
    <lineage>
        <taxon>Eukaryota</taxon>
        <taxon>Metazoa</taxon>
        <taxon>Ecdysozoa</taxon>
        <taxon>Arthropoda</taxon>
        <taxon>Hexapoda</taxon>
        <taxon>Collembola</taxon>
        <taxon>Symphypleona</taxon>
        <taxon>Sminthuridae</taxon>
        <taxon>Allacma</taxon>
    </lineage>
</organism>
<evidence type="ECO:0000256" key="1">
    <source>
        <dbReference type="ARBA" id="ARBA00022630"/>
    </source>
</evidence>
<evidence type="ECO:0000259" key="5">
    <source>
        <dbReference type="Pfam" id="PF22217"/>
    </source>
</evidence>
<dbReference type="Pfam" id="PF22217">
    <property type="entry name" value="ACDH-11_C"/>
    <property type="match status" value="1"/>
</dbReference>
<name>A0A8J2LB08_9HEXA</name>
<feature type="domain" description="Acyl-CoA oxidase/dehydrogenase middle" evidence="3">
    <location>
        <begin position="176"/>
        <end position="230"/>
    </location>
</feature>
<dbReference type="InterPro" id="IPR052904">
    <property type="entry name" value="Acyl-CoA_dehydrogenase-like"/>
</dbReference>
<dbReference type="Proteomes" id="UP000708208">
    <property type="component" value="Unassembled WGS sequence"/>
</dbReference>
<evidence type="ECO:0000259" key="2">
    <source>
        <dbReference type="Pfam" id="PF00441"/>
    </source>
</evidence>
<dbReference type="PANTHER" id="PTHR42707:SF2">
    <property type="entry name" value="ACD11 DEHYDROGENASE"/>
    <property type="match status" value="1"/>
</dbReference>
<dbReference type="InterPro" id="IPR053998">
    <property type="entry name" value="ACDH-11_C"/>
</dbReference>
<evidence type="ECO:0000259" key="4">
    <source>
        <dbReference type="Pfam" id="PF18158"/>
    </source>
</evidence>
<evidence type="ECO:0000313" key="7">
    <source>
        <dbReference type="Proteomes" id="UP000708208"/>
    </source>
</evidence>
<reference evidence="6" key="1">
    <citation type="submission" date="2021-06" db="EMBL/GenBank/DDBJ databases">
        <authorList>
            <person name="Hodson N. C."/>
            <person name="Mongue J. A."/>
            <person name="Jaron S. K."/>
        </authorList>
    </citation>
    <scope>NUCLEOTIDE SEQUENCE</scope>
</reference>
<accession>A0A8J2LB08</accession>
<sequence>MFRHAKIGSFWQGQPKLGNTYLNDGFLQRVLKRVLPAEAFADINSDLTRLGARCVTEIQAHGDQVEANQPYLKQYDAWGNRIDQVVTDPSWSKLKDIAAEEGLVSIAYEKKYAEFSRLYQYAKIYLYSPSSGLWSCPLAMTDGAAKIFTDLKLPEFDYPLKRLTTRNPEEFWSSGQWMTERKGGSDVGSGTETIAVPVEGNKYKLYGYKWFTSATDADMTLTLARIQNSNGEITPGSKGLRTRQLPTGELLLEGADASLVSPPGRGVATISGMLSVTRVHNTIASVAAMRRILSLLRDYSTKRECFGEKISNMGLHLNTLAEMEMCTRAGTVFAFELARLFGITETSNSEKEQAIFRMLTPVGKLYFGKLCMKVVSEGVEGFGGNGYIEDTGIPQILRDAQVTPIWEGTTNILSLDVLRAIAKSKGQVLILLNEYILEKLDDSSSGQKLRSLMQDMHEVLVKGKISQTIAREFAFSIAEIAVGALLLQHSNSSFSNKSDQLTTQLWVNRLVPLSTKLSYIVQDTAALSELVYDSYDETI</sequence>
<dbReference type="Pfam" id="PF00441">
    <property type="entry name" value="Acyl-CoA_dh_1"/>
    <property type="match status" value="1"/>
</dbReference>
<feature type="domain" description="Adaptive response protein AidB N-terminal" evidence="4">
    <location>
        <begin position="19"/>
        <end position="146"/>
    </location>
</feature>
<feature type="domain" description="Acyl-CoA dehydrogenase/oxidase C-terminal" evidence="2">
    <location>
        <begin position="264"/>
        <end position="421"/>
    </location>
</feature>
<evidence type="ECO:0008006" key="8">
    <source>
        <dbReference type="Google" id="ProtNLM"/>
    </source>
</evidence>
<dbReference type="InterPro" id="IPR006091">
    <property type="entry name" value="Acyl-CoA_Oxase/DH_mid-dom"/>
</dbReference>
<evidence type="ECO:0000313" key="6">
    <source>
        <dbReference type="EMBL" id="CAG7828097.1"/>
    </source>
</evidence>
<keyword evidence="1" id="KW-0285">Flavoprotein</keyword>
<dbReference type="InterPro" id="IPR041504">
    <property type="entry name" value="AidB_N"/>
</dbReference>
<feature type="domain" description="Acyl-CoA dehydrogenase 11-like C-terminal" evidence="5">
    <location>
        <begin position="448"/>
        <end position="523"/>
    </location>
</feature>
<comment type="caution">
    <text evidence="6">The sequence shown here is derived from an EMBL/GenBank/DDBJ whole genome shotgun (WGS) entry which is preliminary data.</text>
</comment>
<dbReference type="PANTHER" id="PTHR42707">
    <property type="entry name" value="ACYL-COA DEHYDROGENASE"/>
    <property type="match status" value="1"/>
</dbReference>
<dbReference type="EMBL" id="CAJVCH010546157">
    <property type="protein sequence ID" value="CAG7828097.1"/>
    <property type="molecule type" value="Genomic_DNA"/>
</dbReference>
<gene>
    <name evidence="6" type="ORF">AFUS01_LOCUS38048</name>
</gene>
<dbReference type="Pfam" id="PF02770">
    <property type="entry name" value="Acyl-CoA_dh_M"/>
    <property type="match status" value="1"/>
</dbReference>
<dbReference type="AlphaFoldDB" id="A0A8J2LB08"/>
<dbReference type="OrthoDB" id="7774055at2759"/>
<dbReference type="Pfam" id="PF18158">
    <property type="entry name" value="AidB_N"/>
    <property type="match status" value="1"/>
</dbReference>
<evidence type="ECO:0000259" key="3">
    <source>
        <dbReference type="Pfam" id="PF02770"/>
    </source>
</evidence>
<dbReference type="GO" id="GO:0003995">
    <property type="term" value="F:acyl-CoA dehydrogenase activity"/>
    <property type="evidence" value="ECO:0007669"/>
    <property type="project" value="TreeGrafter"/>
</dbReference>
<protein>
    <recommendedName>
        <fullName evidence="8">Acyl-CoA dehydrogenase</fullName>
    </recommendedName>
</protein>
<proteinExistence type="predicted"/>